<feature type="compositionally biased region" description="Low complexity" evidence="1">
    <location>
        <begin position="338"/>
        <end position="355"/>
    </location>
</feature>
<feature type="compositionally biased region" description="Pro residues" evidence="1">
    <location>
        <begin position="20"/>
        <end position="37"/>
    </location>
</feature>
<organism evidence="3 4">
    <name type="scientific">Leucocoprinus leucothites</name>
    <dbReference type="NCBI Taxonomy" id="201217"/>
    <lineage>
        <taxon>Eukaryota</taxon>
        <taxon>Fungi</taxon>
        <taxon>Dikarya</taxon>
        <taxon>Basidiomycota</taxon>
        <taxon>Agaricomycotina</taxon>
        <taxon>Agaricomycetes</taxon>
        <taxon>Agaricomycetidae</taxon>
        <taxon>Agaricales</taxon>
        <taxon>Agaricineae</taxon>
        <taxon>Agaricaceae</taxon>
        <taxon>Leucocoprinus</taxon>
    </lineage>
</organism>
<proteinExistence type="predicted"/>
<keyword evidence="2" id="KW-1133">Transmembrane helix</keyword>
<keyword evidence="2" id="KW-0472">Membrane</keyword>
<sequence>MRGSIKTSSDLKNLSQQPLRLPPTSTPTPTSTTPPSPESSDPPSSPPPSIALPPLTEFNYSLGILLSSLQWLAFIPSPLDNITTTYYPLNNDNAVDFHVGSSNAVHINCSTSHHPNSIRYSGGVNRDSSSYSSTKYWRYRLGGIVGLSVVALIVRFLLRKCRQSEDDEFDGKFEPARPGGAGITPYPFQHEILQHLARPSMDQRPLIGAAGAAAAVGAYNPYVMVIFLQENKEALLPGVDAPTPPHGMHGSPPPPPGTAQSDSGYTTSSDPSPNAVSADYFGHGPSPGPSVPPSEVGSSGHGYEMFGVGTARLREWGRAIPMPMAFHYPHRQQQYPRSSASPPLPSHSLAPSTSTPSPPPPGWAEGEKAVMLGRSEAAVGNGMIVHQDAGKVAEEERSGGEKFRLHIVLMHLLQTGSTRFTNYFAPRDFSNCTLYGH</sequence>
<reference evidence="3 4" key="1">
    <citation type="journal article" date="2020" name="ISME J.">
        <title>Uncovering the hidden diversity of litter-decomposition mechanisms in mushroom-forming fungi.</title>
        <authorList>
            <person name="Floudas D."/>
            <person name="Bentzer J."/>
            <person name="Ahren D."/>
            <person name="Johansson T."/>
            <person name="Persson P."/>
            <person name="Tunlid A."/>
        </authorList>
    </citation>
    <scope>NUCLEOTIDE SEQUENCE [LARGE SCALE GENOMIC DNA]</scope>
    <source>
        <strain evidence="3 4">CBS 146.42</strain>
    </source>
</reference>
<gene>
    <name evidence="3" type="ORF">D9756_000025</name>
</gene>
<evidence type="ECO:0000256" key="2">
    <source>
        <dbReference type="SAM" id="Phobius"/>
    </source>
</evidence>
<evidence type="ECO:0000256" key="1">
    <source>
        <dbReference type="SAM" id="MobiDB-lite"/>
    </source>
</evidence>
<name>A0A8H5GFE8_9AGAR</name>
<accession>A0A8H5GFE8</accession>
<feature type="compositionally biased region" description="Polar residues" evidence="1">
    <location>
        <begin position="259"/>
        <end position="275"/>
    </location>
</feature>
<feature type="compositionally biased region" description="Polar residues" evidence="1">
    <location>
        <begin position="1"/>
        <end position="17"/>
    </location>
</feature>
<feature type="region of interest" description="Disordered" evidence="1">
    <location>
        <begin position="1"/>
        <end position="51"/>
    </location>
</feature>
<feature type="region of interest" description="Disordered" evidence="1">
    <location>
        <begin position="330"/>
        <end position="365"/>
    </location>
</feature>
<keyword evidence="2" id="KW-0812">Transmembrane</keyword>
<comment type="caution">
    <text evidence="3">The sequence shown here is derived from an EMBL/GenBank/DDBJ whole genome shotgun (WGS) entry which is preliminary data.</text>
</comment>
<protein>
    <submittedName>
        <fullName evidence="3">Uncharacterized protein</fullName>
    </submittedName>
</protein>
<keyword evidence="4" id="KW-1185">Reference proteome</keyword>
<dbReference type="EMBL" id="JAACJO010000001">
    <property type="protein sequence ID" value="KAF5363976.1"/>
    <property type="molecule type" value="Genomic_DNA"/>
</dbReference>
<dbReference type="AlphaFoldDB" id="A0A8H5GFE8"/>
<evidence type="ECO:0000313" key="4">
    <source>
        <dbReference type="Proteomes" id="UP000559027"/>
    </source>
</evidence>
<dbReference type="Proteomes" id="UP000559027">
    <property type="component" value="Unassembled WGS sequence"/>
</dbReference>
<feature type="region of interest" description="Disordered" evidence="1">
    <location>
        <begin position="237"/>
        <end position="298"/>
    </location>
</feature>
<feature type="transmembrane region" description="Helical" evidence="2">
    <location>
        <begin position="139"/>
        <end position="158"/>
    </location>
</feature>
<evidence type="ECO:0000313" key="3">
    <source>
        <dbReference type="EMBL" id="KAF5363976.1"/>
    </source>
</evidence>
<dbReference type="OrthoDB" id="3069887at2759"/>